<keyword evidence="12" id="KW-1185">Reference proteome</keyword>
<feature type="coiled-coil region" evidence="9">
    <location>
        <begin position="222"/>
        <end position="249"/>
    </location>
</feature>
<protein>
    <recommendedName>
        <fullName evidence="10">Vesicle transport v-SNARE N-terminal domain-containing protein</fullName>
    </recommendedName>
</protein>
<dbReference type="Proteomes" id="UP000242715">
    <property type="component" value="Unassembled WGS sequence"/>
</dbReference>
<dbReference type="InterPro" id="IPR038407">
    <property type="entry name" value="v-SNARE_N_sf"/>
</dbReference>
<evidence type="ECO:0000256" key="8">
    <source>
        <dbReference type="ARBA" id="ARBA00046280"/>
    </source>
</evidence>
<dbReference type="GO" id="GO:0016192">
    <property type="term" value="P:vesicle-mediated transport"/>
    <property type="evidence" value="ECO:0007669"/>
    <property type="project" value="InterPro"/>
</dbReference>
<evidence type="ECO:0000256" key="6">
    <source>
        <dbReference type="ARBA" id="ARBA00023054"/>
    </source>
</evidence>
<dbReference type="InterPro" id="IPR010989">
    <property type="entry name" value="SNARE"/>
</dbReference>
<keyword evidence="7" id="KW-0472">Membrane</keyword>
<comment type="subcellular location">
    <subcellularLocation>
        <location evidence="8">Endomembrane system</location>
        <topology evidence="8">Single-pass type IV membrane protein</topology>
    </subcellularLocation>
</comment>
<reference evidence="12" key="1">
    <citation type="journal article" date="2017" name="Front. Plant Sci.">
        <title>Climate Clever Clovers: New Paradigm to Reduce the Environmental Footprint of Ruminants by Breeding Low Methanogenic Forages Utilizing Haplotype Variation.</title>
        <authorList>
            <person name="Kaur P."/>
            <person name="Appels R."/>
            <person name="Bayer P.E."/>
            <person name="Keeble-Gagnere G."/>
            <person name="Wang J."/>
            <person name="Hirakawa H."/>
            <person name="Shirasawa K."/>
            <person name="Vercoe P."/>
            <person name="Stefanova K."/>
            <person name="Durmic Z."/>
            <person name="Nichols P."/>
            <person name="Revell C."/>
            <person name="Isobe S.N."/>
            <person name="Edwards D."/>
            <person name="Erskine W."/>
        </authorList>
    </citation>
    <scope>NUCLEOTIDE SEQUENCE [LARGE SCALE GENOMIC DNA]</scope>
    <source>
        <strain evidence="12">cv. Daliak</strain>
    </source>
</reference>
<accession>A0A2Z6P5R0</accession>
<evidence type="ECO:0000313" key="11">
    <source>
        <dbReference type="EMBL" id="GAU51066.1"/>
    </source>
</evidence>
<keyword evidence="2" id="KW-0813">Transport</keyword>
<evidence type="ECO:0000256" key="9">
    <source>
        <dbReference type="SAM" id="Coils"/>
    </source>
</evidence>
<evidence type="ECO:0000256" key="3">
    <source>
        <dbReference type="ARBA" id="ARBA00022692"/>
    </source>
</evidence>
<evidence type="ECO:0000256" key="5">
    <source>
        <dbReference type="ARBA" id="ARBA00022989"/>
    </source>
</evidence>
<dbReference type="InterPro" id="IPR007705">
    <property type="entry name" value="Vesicle_trsprt_v-SNARE_N"/>
</dbReference>
<gene>
    <name evidence="11" type="ORF">TSUD_84240</name>
</gene>
<keyword evidence="5" id="KW-1133">Transmembrane helix</keyword>
<dbReference type="PANTHER" id="PTHR34123">
    <property type="entry name" value="OS04G0578200 PROTEIN"/>
    <property type="match status" value="1"/>
</dbReference>
<evidence type="ECO:0000256" key="2">
    <source>
        <dbReference type="ARBA" id="ARBA00022448"/>
    </source>
</evidence>
<dbReference type="GO" id="GO:0016020">
    <property type="term" value="C:membrane"/>
    <property type="evidence" value="ECO:0007669"/>
    <property type="project" value="InterPro"/>
</dbReference>
<comment type="similarity">
    <text evidence="1">Belongs to the VTI1 family.</text>
</comment>
<name>A0A2Z6P5R0_TRISU</name>
<dbReference type="GO" id="GO:0012505">
    <property type="term" value="C:endomembrane system"/>
    <property type="evidence" value="ECO:0007669"/>
    <property type="project" value="UniProtKB-SubCell"/>
</dbReference>
<evidence type="ECO:0000313" key="12">
    <source>
        <dbReference type="Proteomes" id="UP000242715"/>
    </source>
</evidence>
<dbReference type="Gene3D" id="1.20.58.400">
    <property type="entry name" value="t-snare proteins"/>
    <property type="match status" value="1"/>
</dbReference>
<evidence type="ECO:0000256" key="4">
    <source>
        <dbReference type="ARBA" id="ARBA00022927"/>
    </source>
</evidence>
<keyword evidence="6 9" id="KW-0175">Coiled coil</keyword>
<organism evidence="11 12">
    <name type="scientific">Trifolium subterraneum</name>
    <name type="common">Subterranean clover</name>
    <dbReference type="NCBI Taxonomy" id="3900"/>
    <lineage>
        <taxon>Eukaryota</taxon>
        <taxon>Viridiplantae</taxon>
        <taxon>Streptophyta</taxon>
        <taxon>Embryophyta</taxon>
        <taxon>Tracheophyta</taxon>
        <taxon>Spermatophyta</taxon>
        <taxon>Magnoliopsida</taxon>
        <taxon>eudicotyledons</taxon>
        <taxon>Gunneridae</taxon>
        <taxon>Pentapetalae</taxon>
        <taxon>rosids</taxon>
        <taxon>fabids</taxon>
        <taxon>Fabales</taxon>
        <taxon>Fabaceae</taxon>
        <taxon>Papilionoideae</taxon>
        <taxon>50 kb inversion clade</taxon>
        <taxon>NPAAA clade</taxon>
        <taxon>Hologalegina</taxon>
        <taxon>IRL clade</taxon>
        <taxon>Trifolieae</taxon>
        <taxon>Trifolium</taxon>
    </lineage>
</organism>
<dbReference type="AlphaFoldDB" id="A0A2Z6P5R0"/>
<dbReference type="OrthoDB" id="8062037at2759"/>
<evidence type="ECO:0000256" key="7">
    <source>
        <dbReference type="ARBA" id="ARBA00023136"/>
    </source>
</evidence>
<dbReference type="GO" id="GO:0006886">
    <property type="term" value="P:intracellular protein transport"/>
    <property type="evidence" value="ECO:0007669"/>
    <property type="project" value="InterPro"/>
</dbReference>
<evidence type="ECO:0000256" key="1">
    <source>
        <dbReference type="ARBA" id="ARBA00006108"/>
    </source>
</evidence>
<evidence type="ECO:0000259" key="10">
    <source>
        <dbReference type="Pfam" id="PF05008"/>
    </source>
</evidence>
<keyword evidence="4" id="KW-0653">Protein transport</keyword>
<dbReference type="EMBL" id="DF974963">
    <property type="protein sequence ID" value="GAU51066.1"/>
    <property type="molecule type" value="Genomic_DNA"/>
</dbReference>
<dbReference type="SUPFAM" id="SSF47661">
    <property type="entry name" value="t-snare proteins"/>
    <property type="match status" value="1"/>
</dbReference>
<keyword evidence="3" id="KW-0812">Transmembrane</keyword>
<proteinExistence type="inferred from homology"/>
<dbReference type="Pfam" id="PF05008">
    <property type="entry name" value="V-SNARE"/>
    <property type="match status" value="1"/>
</dbReference>
<dbReference type="PANTHER" id="PTHR34123:SF1">
    <property type="entry name" value="OS04G0578200 PROTEIN"/>
    <property type="match status" value="1"/>
</dbReference>
<sequence length="449" mass="49814">MSTREATSLQFAKCPPILEERDALTSTDGATDSLTAGLLVGLNVEESAPDTYQSPPAPLPYDLVLGGTASTDSETGKDTVVSGSSVETSITVDIEESDPKVQVKSAPISPSKAELWKSNEPLAFVLEEEDGYRSNRFVLPSLIDSPSLSSTSFNLKLVFNLKLKHFHKTLHLQLRSTSSSFNLHNPEQKKQKVSEVKAGIDEAEALIRKTDLEERSLQPNIKGVLLAKLREYKSDLNNLKSEIKKIVAGNLNPSARDELLESGMADAMTVFHHFGQDHPEKYDIEGITGKESKVIEMDLMLGVVDLHTPETVAAAESKLHSVMFMLELNEFYGAKQQLKNRKLIHNGLFQCLQLRSHNTKHGDLTLNAYEEDCEFADPAGSFKGLQHFKRNCTNFGSLLEKSNMNLTKWEDFELRHSCEDLKTPYNIVANATVGYLKVLVQYGPLSFVI</sequence>
<dbReference type="FunFam" id="1.20.58.400:FF:000001">
    <property type="entry name" value="Vesicle transport through interaction with t-SNAREs homolog 1A"/>
    <property type="match status" value="1"/>
</dbReference>
<dbReference type="GO" id="GO:0005737">
    <property type="term" value="C:cytoplasm"/>
    <property type="evidence" value="ECO:0007669"/>
    <property type="project" value="UniProtKB-ARBA"/>
</dbReference>
<feature type="domain" description="Vesicle transport v-SNARE N-terminal" evidence="10">
    <location>
        <begin position="174"/>
        <end position="245"/>
    </location>
</feature>